<organism evidence="1 2">
    <name type="scientific">Haloferax marisrubri</name>
    <dbReference type="NCBI Taxonomy" id="1544719"/>
    <lineage>
        <taxon>Archaea</taxon>
        <taxon>Methanobacteriati</taxon>
        <taxon>Methanobacteriota</taxon>
        <taxon>Stenosarchaea group</taxon>
        <taxon>Halobacteria</taxon>
        <taxon>Halobacteriales</taxon>
        <taxon>Haloferacaceae</taxon>
        <taxon>Haloferax</taxon>
    </lineage>
</organism>
<comment type="caution">
    <text evidence="1">The sequence shown here is derived from an EMBL/GenBank/DDBJ whole genome shotgun (WGS) entry which is preliminary data.</text>
</comment>
<dbReference type="RefSeq" id="WP_058568270.1">
    <property type="nucleotide sequence ID" value="NZ_LOPW02000004.1"/>
</dbReference>
<name>A0A2P4NUC7_9EURY</name>
<accession>A0A2P4NUC7</accession>
<evidence type="ECO:0000313" key="2">
    <source>
        <dbReference type="Proteomes" id="UP000053621"/>
    </source>
</evidence>
<keyword evidence="2" id="KW-1185">Reference proteome</keyword>
<reference evidence="1" key="1">
    <citation type="submission" date="2017-08" db="EMBL/GenBank/DDBJ databases">
        <title>Haloferax marisrubri sp. nov., isolated from the Discovery deep brine-seawater interface in the Red Sea.</title>
        <authorList>
            <person name="Zhang G."/>
            <person name="Stingl U."/>
        </authorList>
    </citation>
    <scope>NUCLEOTIDE SEQUENCE [LARGE SCALE GENOMIC DNA]</scope>
    <source>
        <strain evidence="1">SB3</strain>
    </source>
</reference>
<dbReference type="EMBL" id="LOPW02000004">
    <property type="protein sequence ID" value="POG56764.1"/>
    <property type="molecule type" value="Genomic_DNA"/>
</dbReference>
<sequence>MDSTLEIFSDEEVEALWFKGLDDRLLEVDHRIMSGSLPDYIEELLAYDRPDIIVAVDEEPVLVVEKSGEVPSGHNMGQRFGRMVRAAEHDVPSIMFFPYLAMKHGTHAGLCYANARYFTAMWEVSRIHDAPFWSVNWPCDDDGELVNDGTEDELLSRFVTEFIDNGFEVEGMSVAEEVKSEMQWGYDRSVDGHPKYESLPRSVKIRDTEAVVAEWEDERGSVDLPEKFFDRDETLVYKVGMSPENCRREDPYAGMQFVYDYGWCREGPDPSEKHRNLVINVPKVTRETWTEKNPNDPSRKSSQWYATAEAFALKDGVISDFSAL</sequence>
<gene>
    <name evidence="1" type="ORF">AUR65_002760</name>
</gene>
<dbReference type="Proteomes" id="UP000053621">
    <property type="component" value="Unassembled WGS sequence"/>
</dbReference>
<dbReference type="AlphaFoldDB" id="A0A2P4NUC7"/>
<evidence type="ECO:0000313" key="1">
    <source>
        <dbReference type="EMBL" id="POG56764.1"/>
    </source>
</evidence>
<proteinExistence type="predicted"/>
<dbReference type="OrthoDB" id="350200at2157"/>
<protein>
    <submittedName>
        <fullName evidence="1">Uncharacterized protein</fullName>
    </submittedName>
</protein>